<gene>
    <name evidence="1" type="ORF">ABNK63_00635</name>
</gene>
<keyword evidence="1" id="KW-0378">Hydrolase</keyword>
<sequence length="197" mass="22630">MNLALFDFDGTITSREMFSDFMHFAVTPRRLAAGRVLLAPVVIGYKLGLVSSNAIRSQVVRFGFRDEPLARLDQAGERFAREVLPGVLRAQAMERIAWHKAQGDVVVVVSGALDVYLQHWCRQHELELICSELEVVDGRYSGRYRGRQCVGAEKPRRVLERYNRGDFDRVYAYGDTSEDLDLLRIADRKYFNWREVA</sequence>
<dbReference type="Gene3D" id="3.40.50.1000">
    <property type="entry name" value="HAD superfamily/HAD-like"/>
    <property type="match status" value="1"/>
</dbReference>
<dbReference type="InterPro" id="IPR036412">
    <property type="entry name" value="HAD-like_sf"/>
</dbReference>
<dbReference type="Pfam" id="PF12710">
    <property type="entry name" value="HAD"/>
    <property type="match status" value="1"/>
</dbReference>
<name>A0AAU7QKW3_9GAMM</name>
<evidence type="ECO:0000313" key="1">
    <source>
        <dbReference type="EMBL" id="XBS90182.1"/>
    </source>
</evidence>
<dbReference type="PANTHER" id="PTHR43344">
    <property type="entry name" value="PHOSPHOSERINE PHOSPHATASE"/>
    <property type="match status" value="1"/>
</dbReference>
<reference evidence="1" key="1">
    <citation type="submission" date="2024-06" db="EMBL/GenBank/DDBJ databases">
        <authorList>
            <person name="Sun Y."/>
        </authorList>
    </citation>
    <scope>NUCLEOTIDE SEQUENCE</scope>
    <source>
        <strain evidence="1">IGA1.0</strain>
    </source>
</reference>
<dbReference type="EMBL" id="CP157948">
    <property type="protein sequence ID" value="XBS90182.1"/>
    <property type="molecule type" value="Genomic_DNA"/>
</dbReference>
<organism evidence="1">
    <name type="scientific">Rhodanobacter sp. IGA1.0</name>
    <dbReference type="NCBI Taxonomy" id="3158582"/>
    <lineage>
        <taxon>Bacteria</taxon>
        <taxon>Pseudomonadati</taxon>
        <taxon>Pseudomonadota</taxon>
        <taxon>Gammaproteobacteria</taxon>
        <taxon>Lysobacterales</taxon>
        <taxon>Rhodanobacteraceae</taxon>
        <taxon>Rhodanobacter</taxon>
    </lineage>
</organism>
<dbReference type="CDD" id="cd02612">
    <property type="entry name" value="HAD_PGPPase"/>
    <property type="match status" value="1"/>
</dbReference>
<dbReference type="AlphaFoldDB" id="A0AAU7QKW3"/>
<dbReference type="GO" id="GO:0000287">
    <property type="term" value="F:magnesium ion binding"/>
    <property type="evidence" value="ECO:0007669"/>
    <property type="project" value="TreeGrafter"/>
</dbReference>
<dbReference type="GO" id="GO:0036424">
    <property type="term" value="F:L-phosphoserine phosphatase activity"/>
    <property type="evidence" value="ECO:0007669"/>
    <property type="project" value="TreeGrafter"/>
</dbReference>
<dbReference type="Gene3D" id="1.20.1440.100">
    <property type="entry name" value="SG protein - dephosphorylation function"/>
    <property type="match status" value="1"/>
</dbReference>
<accession>A0AAU7QKW3</accession>
<dbReference type="RefSeq" id="WP_350016380.1">
    <property type="nucleotide sequence ID" value="NZ_CP157948.1"/>
</dbReference>
<dbReference type="PANTHER" id="PTHR43344:SF14">
    <property type="entry name" value="HAD-IB FAMILY HYDROLASE"/>
    <property type="match status" value="1"/>
</dbReference>
<dbReference type="InterPro" id="IPR006385">
    <property type="entry name" value="HAD_hydro_SerB1"/>
</dbReference>
<dbReference type="InterPro" id="IPR050582">
    <property type="entry name" value="HAD-like_SerB"/>
</dbReference>
<protein>
    <submittedName>
        <fullName evidence="1">HAD family hydrolase</fullName>
        <ecNumber evidence="1">3.1.3.-</ecNumber>
    </submittedName>
</protein>
<dbReference type="NCBIfam" id="TIGR01488">
    <property type="entry name" value="HAD-SF-IB"/>
    <property type="match status" value="1"/>
</dbReference>
<dbReference type="InterPro" id="IPR023214">
    <property type="entry name" value="HAD_sf"/>
</dbReference>
<dbReference type="GO" id="GO:0006564">
    <property type="term" value="P:L-serine biosynthetic process"/>
    <property type="evidence" value="ECO:0007669"/>
    <property type="project" value="TreeGrafter"/>
</dbReference>
<proteinExistence type="predicted"/>
<dbReference type="SUPFAM" id="SSF56784">
    <property type="entry name" value="HAD-like"/>
    <property type="match status" value="1"/>
</dbReference>
<dbReference type="NCBIfam" id="TIGR01490">
    <property type="entry name" value="HAD-SF-IB-hyp1"/>
    <property type="match status" value="1"/>
</dbReference>
<dbReference type="GO" id="GO:0005737">
    <property type="term" value="C:cytoplasm"/>
    <property type="evidence" value="ECO:0007669"/>
    <property type="project" value="TreeGrafter"/>
</dbReference>
<dbReference type="EC" id="3.1.3.-" evidence="1"/>